<dbReference type="AlphaFoldDB" id="A0A7G2E061"/>
<protein>
    <submittedName>
        <fullName evidence="1">(thale cress) hypothetical protein</fullName>
    </submittedName>
</protein>
<sequence>MVGICTPILLSTLCLKNLHNFSSVASDPMLQEIHCGCVQSNHQSKEEDNLFY</sequence>
<proteinExistence type="predicted"/>
<accession>A0A7G2E061</accession>
<evidence type="ECO:0000313" key="1">
    <source>
        <dbReference type="EMBL" id="CAD5314500.1"/>
    </source>
</evidence>
<name>A0A7G2E061_ARATH</name>
<reference evidence="1 2" key="1">
    <citation type="submission" date="2020-09" db="EMBL/GenBank/DDBJ databases">
        <authorList>
            <person name="Ashkenazy H."/>
        </authorList>
    </citation>
    <scope>NUCLEOTIDE SEQUENCE [LARGE SCALE GENOMIC DNA]</scope>
    <source>
        <strain evidence="2">cv. Cdm-0</strain>
    </source>
</reference>
<dbReference type="EMBL" id="LR881466">
    <property type="protein sequence ID" value="CAD5314500.1"/>
    <property type="molecule type" value="Genomic_DNA"/>
</dbReference>
<gene>
    <name evidence="1" type="ORF">AT9943_LOCUS2933</name>
</gene>
<evidence type="ECO:0000313" key="2">
    <source>
        <dbReference type="Proteomes" id="UP000516314"/>
    </source>
</evidence>
<organism evidence="1 2">
    <name type="scientific">Arabidopsis thaliana</name>
    <name type="common">Mouse-ear cress</name>
    <dbReference type="NCBI Taxonomy" id="3702"/>
    <lineage>
        <taxon>Eukaryota</taxon>
        <taxon>Viridiplantae</taxon>
        <taxon>Streptophyta</taxon>
        <taxon>Embryophyta</taxon>
        <taxon>Tracheophyta</taxon>
        <taxon>Spermatophyta</taxon>
        <taxon>Magnoliopsida</taxon>
        <taxon>eudicotyledons</taxon>
        <taxon>Gunneridae</taxon>
        <taxon>Pentapetalae</taxon>
        <taxon>rosids</taxon>
        <taxon>malvids</taxon>
        <taxon>Brassicales</taxon>
        <taxon>Brassicaceae</taxon>
        <taxon>Camelineae</taxon>
        <taxon>Arabidopsis</taxon>
    </lineage>
</organism>
<dbReference type="Proteomes" id="UP000516314">
    <property type="component" value="Chromosome 1"/>
</dbReference>